<feature type="binding site" evidence="6">
    <location>
        <position position="729"/>
    </location>
    <ligand>
        <name>Na(+)</name>
        <dbReference type="ChEBI" id="CHEBI:29101"/>
        <label>1</label>
    </ligand>
</feature>
<feature type="binding site" evidence="6">
    <location>
        <position position="732"/>
    </location>
    <ligand>
        <name>Na(+)</name>
        <dbReference type="ChEBI" id="CHEBI:29101"/>
        <label>1</label>
    </ligand>
</feature>
<comment type="subcellular location">
    <subcellularLocation>
        <location evidence="1">Membrane</location>
        <topology evidence="1">Multi-pass membrane protein</topology>
    </subcellularLocation>
</comment>
<dbReference type="GO" id="GO:0046872">
    <property type="term" value="F:metal ion binding"/>
    <property type="evidence" value="ECO:0007669"/>
    <property type="project" value="UniProtKB-KW"/>
</dbReference>
<feature type="transmembrane region" description="Helical" evidence="9">
    <location>
        <begin position="761"/>
        <end position="786"/>
    </location>
</feature>
<protein>
    <submittedName>
        <fullName evidence="10">Sodium-dependent proline transporter</fullName>
    </submittedName>
</protein>
<dbReference type="GO" id="GO:0005886">
    <property type="term" value="C:plasma membrane"/>
    <property type="evidence" value="ECO:0007669"/>
    <property type="project" value="TreeGrafter"/>
</dbReference>
<dbReference type="InterPro" id="IPR037272">
    <property type="entry name" value="SNS_sf"/>
</dbReference>
<feature type="region of interest" description="Disordered" evidence="8">
    <location>
        <begin position="116"/>
        <end position="230"/>
    </location>
</feature>
<name>A0A5C6P7Q8_9TELE</name>
<comment type="caution">
    <text evidence="10">The sequence shown here is derived from an EMBL/GenBank/DDBJ whole genome shotgun (WGS) entry which is preliminary data.</text>
</comment>
<feature type="transmembrane region" description="Helical" evidence="9">
    <location>
        <begin position="792"/>
        <end position="815"/>
    </location>
</feature>
<evidence type="ECO:0000256" key="1">
    <source>
        <dbReference type="ARBA" id="ARBA00004141"/>
    </source>
</evidence>
<feature type="transmembrane region" description="Helical" evidence="9">
    <location>
        <begin position="457"/>
        <end position="487"/>
    </location>
</feature>
<feature type="compositionally biased region" description="Pro residues" evidence="8">
    <location>
        <begin position="124"/>
        <end position="192"/>
    </location>
</feature>
<feature type="transmembrane region" description="Helical" evidence="9">
    <location>
        <begin position="708"/>
        <end position="729"/>
    </location>
</feature>
<evidence type="ECO:0000256" key="9">
    <source>
        <dbReference type="SAM" id="Phobius"/>
    </source>
</evidence>
<sequence length="967" mass="104283">MRDESGDAAAESPAAAGASAAQHSAHLNGHAVTQNGHGSAAPPPPQCDPSSPTPPQPVLLQREQWGGKYEFLLSCMGYCVGLGNVWRFPYLCYRNGGGELHPTSGTARATNECLSPRATLPHPSLIPPSSLPHPPLIPPSSLPHPSLPHPSLIPPSSLPHPSLIPPPSSLPHPPSSPPLSLPHPSLIPPSSLPHPSSSLPHPSSSLPHSALIPPSSLPHPSSSLPHSSLIPPSSLPHSSLIPPSFCSHPSLIPSSSLLIPPSFLPHPSLIPPSFLLIPPSSLPHSALIPPSSLPHPPLIPPSSSLIPPSFLPHPSSSLLIFPSFLPHPSLIPPSSLPHLSLIPPSSFLHPSLIFPSSLPYSTLIPPSSLPHPSLILSSSFPHSSLILLIPPSSLPHPSFIPPSFLPHPSMFVISAGVFLIPYFIMLFFTGVPLFLMELSLGQYGAAGPIMVWKCCPLLKGIGIGMLCVSTLVCLYYNVIIAWTFYYLGSSFQSPLPWSCDALANAGLCGNNTAGNGSGRVLSPSEIFWNERVLGVVNSEGLHDPGPVRWPLALCLLAAWILIFLCMLKGIRSSGKVVYVTATFPYLVLIVLVIRGATLEGSLQGVAFYLTPDWERLSNAQVWNDAASQIFYSLGIGVGGLLSMASYNKFDNNVIRDTLIITIGNCSTSFFAGFAIFSILGHMAWKKGVPVAEVADTGPGLAFVAYPEALALLPGSVFWSILFFLMLFMLGIDTLFGNMEGITTAVLDEFPQLRLNTFHKSLFLAALCFCFYLMGLLLVTDGGIYWFTLIDSFSTSFGLIIIALFMCLGISFFYGVNQFCQDILDMICHCPPWCSKVVLYFKACWMFFTPFLLLFILTYIFIEMYNTTLHYGPYVYPRWGKALGVCMATVSCLQILIWAIVAISKETGTLKERFKKSIRPLNSWRANNASSGGRPGAQMEPERVEAPFTVTLTDMDFNTLTWEAGSQA</sequence>
<feature type="binding site" evidence="6">
    <location>
        <position position="632"/>
    </location>
    <ligand>
        <name>Na(+)</name>
        <dbReference type="ChEBI" id="CHEBI:29101"/>
        <label>1</label>
    </ligand>
</feature>
<feature type="transmembrane region" description="Helical" evidence="9">
    <location>
        <begin position="410"/>
        <end position="436"/>
    </location>
</feature>
<accession>A0A5C6P7Q8</accession>
<evidence type="ECO:0000256" key="5">
    <source>
        <dbReference type="ARBA" id="ARBA00023136"/>
    </source>
</evidence>
<feature type="transmembrane region" description="Helical" evidence="9">
    <location>
        <begin position="836"/>
        <end position="861"/>
    </location>
</feature>
<dbReference type="PROSITE" id="PS50267">
    <property type="entry name" value="NA_NEUROTRAN_SYMP_3"/>
    <property type="match status" value="2"/>
</dbReference>
<dbReference type="Pfam" id="PF00209">
    <property type="entry name" value="SNF"/>
    <property type="match status" value="2"/>
</dbReference>
<feature type="region of interest" description="Disordered" evidence="8">
    <location>
        <begin position="1"/>
        <end position="59"/>
    </location>
</feature>
<keyword evidence="7" id="KW-1015">Disulfide bond</keyword>
<feature type="transmembrane region" description="Helical" evidence="9">
    <location>
        <begin position="658"/>
        <end position="679"/>
    </location>
</feature>
<dbReference type="GO" id="GO:0089718">
    <property type="term" value="P:amino acid import across plasma membrane"/>
    <property type="evidence" value="ECO:0007669"/>
    <property type="project" value="TreeGrafter"/>
</dbReference>
<evidence type="ECO:0000313" key="10">
    <source>
        <dbReference type="EMBL" id="TWW74871.1"/>
    </source>
</evidence>
<evidence type="ECO:0000256" key="8">
    <source>
        <dbReference type="SAM" id="MobiDB-lite"/>
    </source>
</evidence>
<keyword evidence="11" id="KW-1185">Reference proteome</keyword>
<evidence type="ECO:0000256" key="6">
    <source>
        <dbReference type="PIRSR" id="PIRSR600175-1"/>
    </source>
</evidence>
<dbReference type="EMBL" id="RHFK02000006">
    <property type="protein sequence ID" value="TWW74871.1"/>
    <property type="molecule type" value="Genomic_DNA"/>
</dbReference>
<keyword evidence="5 9" id="KW-0472">Membrane</keyword>
<feature type="disulfide bond" evidence="7">
    <location>
        <begin position="499"/>
        <end position="508"/>
    </location>
</feature>
<keyword evidence="3 9" id="KW-0812">Transmembrane</keyword>
<keyword evidence="4 9" id="KW-1133">Transmembrane helix</keyword>
<feature type="transmembrane region" description="Helical" evidence="9">
    <location>
        <begin position="881"/>
        <end position="902"/>
    </location>
</feature>
<dbReference type="PANTHER" id="PTHR11616:SF318">
    <property type="entry name" value="TRANSPORTER"/>
    <property type="match status" value="1"/>
</dbReference>
<evidence type="ECO:0000256" key="3">
    <source>
        <dbReference type="ARBA" id="ARBA00022692"/>
    </source>
</evidence>
<dbReference type="SUPFAM" id="SSF161070">
    <property type="entry name" value="SNF-like"/>
    <property type="match status" value="2"/>
</dbReference>
<feature type="transmembrane region" description="Helical" evidence="9">
    <location>
        <begin position="629"/>
        <end position="646"/>
    </location>
</feature>
<dbReference type="GO" id="GO:0005283">
    <property type="term" value="F:amino acid:sodium symporter activity"/>
    <property type="evidence" value="ECO:0007669"/>
    <property type="project" value="TreeGrafter"/>
</dbReference>
<keyword evidence="2" id="KW-0813">Transport</keyword>
<dbReference type="Proteomes" id="UP000324091">
    <property type="component" value="Chromosome 14"/>
</dbReference>
<keyword evidence="6" id="KW-0479">Metal-binding</keyword>
<evidence type="ECO:0000256" key="7">
    <source>
        <dbReference type="PIRSR" id="PIRSR600175-2"/>
    </source>
</evidence>
<evidence type="ECO:0000313" key="11">
    <source>
        <dbReference type="Proteomes" id="UP000324091"/>
    </source>
</evidence>
<gene>
    <name evidence="10" type="ORF">D4764_14G0008740</name>
</gene>
<feature type="compositionally biased region" description="Pro residues" evidence="8">
    <location>
        <begin position="41"/>
        <end position="57"/>
    </location>
</feature>
<dbReference type="PRINTS" id="PR00176">
    <property type="entry name" value="NANEUSMPORT"/>
</dbReference>
<dbReference type="AlphaFoldDB" id="A0A5C6P7Q8"/>
<feature type="binding site" evidence="6">
    <location>
        <position position="664"/>
    </location>
    <ligand>
        <name>Na(+)</name>
        <dbReference type="ChEBI" id="CHEBI:29101"/>
        <label>1</label>
    </ligand>
</feature>
<proteinExistence type="predicted"/>
<evidence type="ECO:0000256" key="4">
    <source>
        <dbReference type="ARBA" id="ARBA00022989"/>
    </source>
</evidence>
<organism evidence="10 11">
    <name type="scientific">Takifugu flavidus</name>
    <name type="common">sansaifugu</name>
    <dbReference type="NCBI Taxonomy" id="433684"/>
    <lineage>
        <taxon>Eukaryota</taxon>
        <taxon>Metazoa</taxon>
        <taxon>Chordata</taxon>
        <taxon>Craniata</taxon>
        <taxon>Vertebrata</taxon>
        <taxon>Euteleostomi</taxon>
        <taxon>Actinopterygii</taxon>
        <taxon>Neopterygii</taxon>
        <taxon>Teleostei</taxon>
        <taxon>Neoteleostei</taxon>
        <taxon>Acanthomorphata</taxon>
        <taxon>Eupercaria</taxon>
        <taxon>Tetraodontiformes</taxon>
        <taxon>Tetradontoidea</taxon>
        <taxon>Tetraodontidae</taxon>
        <taxon>Takifugu</taxon>
    </lineage>
</organism>
<feature type="compositionally biased region" description="Low complexity" evidence="8">
    <location>
        <begin position="193"/>
        <end position="230"/>
    </location>
</feature>
<dbReference type="InterPro" id="IPR000175">
    <property type="entry name" value="Na/ntran_symport"/>
</dbReference>
<reference evidence="10 11" key="1">
    <citation type="submission" date="2019-04" db="EMBL/GenBank/DDBJ databases">
        <title>Chromosome genome assembly for Takifugu flavidus.</title>
        <authorList>
            <person name="Xiao S."/>
        </authorList>
    </citation>
    <scope>NUCLEOTIDE SEQUENCE [LARGE SCALE GENOMIC DNA]</scope>
    <source>
        <strain evidence="10">HTHZ2018</strain>
        <tissue evidence="10">Muscle</tissue>
    </source>
</reference>
<keyword evidence="6" id="KW-0915">Sodium</keyword>
<feature type="compositionally biased region" description="Low complexity" evidence="8">
    <location>
        <begin position="7"/>
        <end position="26"/>
    </location>
</feature>
<feature type="transmembrane region" description="Helical" evidence="9">
    <location>
        <begin position="582"/>
        <end position="609"/>
    </location>
</feature>
<dbReference type="PANTHER" id="PTHR11616">
    <property type="entry name" value="SODIUM/CHLORIDE DEPENDENT TRANSPORTER"/>
    <property type="match status" value="1"/>
</dbReference>
<feature type="transmembrane region" description="Helical" evidence="9">
    <location>
        <begin position="549"/>
        <end position="570"/>
    </location>
</feature>
<evidence type="ECO:0000256" key="2">
    <source>
        <dbReference type="ARBA" id="ARBA00022448"/>
    </source>
</evidence>